<dbReference type="AlphaFoldDB" id="A0A6I3KN48"/>
<dbReference type="EMBL" id="WMBQ01000002">
    <property type="protein sequence ID" value="MTD95738.1"/>
    <property type="molecule type" value="Genomic_DNA"/>
</dbReference>
<protein>
    <submittedName>
        <fullName evidence="2">Uncharacterized protein</fullName>
    </submittedName>
</protein>
<organism evidence="2 3">
    <name type="scientific">Hyphomicrobium album</name>
    <dbReference type="NCBI Taxonomy" id="2665159"/>
    <lineage>
        <taxon>Bacteria</taxon>
        <taxon>Pseudomonadati</taxon>
        <taxon>Pseudomonadota</taxon>
        <taxon>Alphaproteobacteria</taxon>
        <taxon>Hyphomicrobiales</taxon>
        <taxon>Hyphomicrobiaceae</taxon>
        <taxon>Hyphomicrobium</taxon>
    </lineage>
</organism>
<dbReference type="RefSeq" id="WP_154740248.1">
    <property type="nucleotide sequence ID" value="NZ_WMBQ01000002.1"/>
</dbReference>
<reference evidence="2 3" key="1">
    <citation type="submission" date="2019-11" db="EMBL/GenBank/DDBJ databases">
        <title>Identification of a novel strain.</title>
        <authorList>
            <person name="Xu Q."/>
            <person name="Wang G."/>
        </authorList>
    </citation>
    <scope>NUCLEOTIDE SEQUENCE [LARGE SCALE GENOMIC DNA]</scope>
    <source>
        <strain evidence="3">xq</strain>
    </source>
</reference>
<sequence>MKLTPMRFTTIEGTDVTVQVTSSADAKRAIKELRHRKKEVGLHRRALQRQQKAAQKEQVRSERASAARAQRRGVIATMSRVTSLFRKETPLYDLDAIERELQMTDEVLHNIDACILQIEGKLLLSN</sequence>
<gene>
    <name evidence="2" type="ORF">GIW81_15470</name>
</gene>
<accession>A0A6I3KN48</accession>
<evidence type="ECO:0000256" key="1">
    <source>
        <dbReference type="SAM" id="MobiDB-lite"/>
    </source>
</evidence>
<dbReference type="Proteomes" id="UP000440694">
    <property type="component" value="Unassembled WGS sequence"/>
</dbReference>
<proteinExistence type="predicted"/>
<comment type="caution">
    <text evidence="2">The sequence shown here is derived from an EMBL/GenBank/DDBJ whole genome shotgun (WGS) entry which is preliminary data.</text>
</comment>
<evidence type="ECO:0000313" key="3">
    <source>
        <dbReference type="Proteomes" id="UP000440694"/>
    </source>
</evidence>
<evidence type="ECO:0000313" key="2">
    <source>
        <dbReference type="EMBL" id="MTD95738.1"/>
    </source>
</evidence>
<keyword evidence="3" id="KW-1185">Reference proteome</keyword>
<name>A0A6I3KN48_9HYPH</name>
<feature type="region of interest" description="Disordered" evidence="1">
    <location>
        <begin position="44"/>
        <end position="71"/>
    </location>
</feature>
<feature type="compositionally biased region" description="Basic and acidic residues" evidence="1">
    <location>
        <begin position="54"/>
        <end position="65"/>
    </location>
</feature>